<accession>A0A7S1FIE9</accession>
<feature type="region of interest" description="Disordered" evidence="1">
    <location>
        <begin position="22"/>
        <end position="42"/>
    </location>
</feature>
<sequence length="256" mass="28338">METLPPSGVYLRSRRRGPLQMHRDSRHLGGHNPLTHLARHPGKPRRSAIQDFVLQAESVLGCDIDFRWLKSMWHSANEDPQVAINHVLDTPIDCIPRRSDGLQQRPSEAKFDDFVWQADFLLGQEPKLDRTWLQRLWENARQDPQTAINQLLDTPERNILRSGGLAQVAEAENHGTHSGTRDGQPAEESAGSAGVGDCSWLDLGASRAADIHDGDFEIVPSSLDAPAVDVAEACSWCDLGASEESQDPEFVILPCS</sequence>
<feature type="region of interest" description="Disordered" evidence="1">
    <location>
        <begin position="170"/>
        <end position="194"/>
    </location>
</feature>
<proteinExistence type="predicted"/>
<protein>
    <submittedName>
        <fullName evidence="2">Uncharacterized protein</fullName>
    </submittedName>
</protein>
<reference evidence="2" key="1">
    <citation type="submission" date="2021-01" db="EMBL/GenBank/DDBJ databases">
        <authorList>
            <person name="Corre E."/>
            <person name="Pelletier E."/>
            <person name="Niang G."/>
            <person name="Scheremetjew M."/>
            <person name="Finn R."/>
            <person name="Kale V."/>
            <person name="Holt S."/>
            <person name="Cochrane G."/>
            <person name="Meng A."/>
            <person name="Brown T."/>
            <person name="Cohen L."/>
        </authorList>
    </citation>
    <scope>NUCLEOTIDE SEQUENCE</scope>
</reference>
<name>A0A7S1FIE9_NOCSC</name>
<evidence type="ECO:0000256" key="1">
    <source>
        <dbReference type="SAM" id="MobiDB-lite"/>
    </source>
</evidence>
<gene>
    <name evidence="2" type="ORF">NSCI0253_LOCUS42464</name>
</gene>
<organism evidence="2">
    <name type="scientific">Noctiluca scintillans</name>
    <name type="common">Sea sparkle</name>
    <name type="synonym">Red tide dinoflagellate</name>
    <dbReference type="NCBI Taxonomy" id="2966"/>
    <lineage>
        <taxon>Eukaryota</taxon>
        <taxon>Sar</taxon>
        <taxon>Alveolata</taxon>
        <taxon>Dinophyceae</taxon>
        <taxon>Noctilucales</taxon>
        <taxon>Noctilucaceae</taxon>
        <taxon>Noctiluca</taxon>
    </lineage>
</organism>
<dbReference type="EMBL" id="HBFQ01060015">
    <property type="protein sequence ID" value="CAD8868108.1"/>
    <property type="molecule type" value="Transcribed_RNA"/>
</dbReference>
<dbReference type="AlphaFoldDB" id="A0A7S1FIE9"/>
<evidence type="ECO:0000313" key="2">
    <source>
        <dbReference type="EMBL" id="CAD8868108.1"/>
    </source>
</evidence>